<name>A0ACC1P2L2_9PEZI</name>
<reference evidence="1" key="1">
    <citation type="submission" date="2022-10" db="EMBL/GenBank/DDBJ databases">
        <title>Genome Sequence of Xylaria curta.</title>
        <authorList>
            <person name="Buettner E."/>
        </authorList>
    </citation>
    <scope>NUCLEOTIDE SEQUENCE</scope>
    <source>
        <strain evidence="1">Babe10</strain>
    </source>
</reference>
<accession>A0ACC1P2L2</accession>
<gene>
    <name evidence="1" type="ORF">NUW58_g5224</name>
</gene>
<protein>
    <submittedName>
        <fullName evidence="1">Uncharacterized protein</fullName>
    </submittedName>
</protein>
<proteinExistence type="predicted"/>
<evidence type="ECO:0000313" key="2">
    <source>
        <dbReference type="Proteomes" id="UP001143856"/>
    </source>
</evidence>
<sequence length="105" mass="12346">MRQEQQALSSLELVERAGLWPYFSKDPKAYRRHIRDYYHPLIEGYDDPFGYIHDDFVAHVDWPGCWEVGLGRRFLSLETGGSQFAIDFETCTHLVRETLERGHKS</sequence>
<evidence type="ECO:0000313" key="1">
    <source>
        <dbReference type="EMBL" id="KAJ2986029.1"/>
    </source>
</evidence>
<organism evidence="1 2">
    <name type="scientific">Xylaria curta</name>
    <dbReference type="NCBI Taxonomy" id="42375"/>
    <lineage>
        <taxon>Eukaryota</taxon>
        <taxon>Fungi</taxon>
        <taxon>Dikarya</taxon>
        <taxon>Ascomycota</taxon>
        <taxon>Pezizomycotina</taxon>
        <taxon>Sordariomycetes</taxon>
        <taxon>Xylariomycetidae</taxon>
        <taxon>Xylariales</taxon>
        <taxon>Xylariaceae</taxon>
        <taxon>Xylaria</taxon>
    </lineage>
</organism>
<dbReference type="Proteomes" id="UP001143856">
    <property type="component" value="Unassembled WGS sequence"/>
</dbReference>
<comment type="caution">
    <text evidence="1">The sequence shown here is derived from an EMBL/GenBank/DDBJ whole genome shotgun (WGS) entry which is preliminary data.</text>
</comment>
<dbReference type="EMBL" id="JAPDGR010001007">
    <property type="protein sequence ID" value="KAJ2986029.1"/>
    <property type="molecule type" value="Genomic_DNA"/>
</dbReference>
<keyword evidence="2" id="KW-1185">Reference proteome</keyword>